<keyword evidence="3" id="KW-1185">Reference proteome</keyword>
<dbReference type="EMBL" id="UYJE01000471">
    <property type="protein sequence ID" value="VDH93568.1"/>
    <property type="molecule type" value="Genomic_DNA"/>
</dbReference>
<sequence length="273" mass="31092">MKSFNLAEKKNSYNALKVLMFLTLLGVSESSRCLQTPVPVPRCPQSSYQWHIRSKDICRDHSNYHCLITELGKQDPNYTIECCMKPETISTGHMPRYNLNKQDLQEIECESDYFMPVSFESNKYRENGVEHCNHKKSKCTNMEGLKVCSDGSTTMDATCYCDYINMYVPELPLAAGEFCFKEQHNNCHLRQKCEEPNGAKPQELNMMYECVDACPDGQYRPEMALACEDIVQSTTLSFNITSQLPSQVPVQTPTKVPILVTTNDMKKTGEMAI</sequence>
<accession>A0A8B6BQE5</accession>
<dbReference type="Proteomes" id="UP000596742">
    <property type="component" value="Unassembled WGS sequence"/>
</dbReference>
<keyword evidence="1" id="KW-0732">Signal</keyword>
<proteinExistence type="predicted"/>
<dbReference type="AlphaFoldDB" id="A0A8B6BQE5"/>
<evidence type="ECO:0000256" key="1">
    <source>
        <dbReference type="SAM" id="SignalP"/>
    </source>
</evidence>
<comment type="caution">
    <text evidence="2">The sequence shown here is derived from an EMBL/GenBank/DDBJ whole genome shotgun (WGS) entry which is preliminary data.</text>
</comment>
<gene>
    <name evidence="2" type="ORF">MGAL_10B056119</name>
</gene>
<protein>
    <submittedName>
        <fullName evidence="2">Uncharacterized protein</fullName>
    </submittedName>
</protein>
<feature type="signal peptide" evidence="1">
    <location>
        <begin position="1"/>
        <end position="30"/>
    </location>
</feature>
<name>A0A8B6BQE5_MYTGA</name>
<organism evidence="2 3">
    <name type="scientific">Mytilus galloprovincialis</name>
    <name type="common">Mediterranean mussel</name>
    <dbReference type="NCBI Taxonomy" id="29158"/>
    <lineage>
        <taxon>Eukaryota</taxon>
        <taxon>Metazoa</taxon>
        <taxon>Spiralia</taxon>
        <taxon>Lophotrochozoa</taxon>
        <taxon>Mollusca</taxon>
        <taxon>Bivalvia</taxon>
        <taxon>Autobranchia</taxon>
        <taxon>Pteriomorphia</taxon>
        <taxon>Mytilida</taxon>
        <taxon>Mytiloidea</taxon>
        <taxon>Mytilidae</taxon>
        <taxon>Mytilinae</taxon>
        <taxon>Mytilus</taxon>
    </lineage>
</organism>
<reference evidence="2" key="1">
    <citation type="submission" date="2018-11" db="EMBL/GenBank/DDBJ databases">
        <authorList>
            <person name="Alioto T."/>
            <person name="Alioto T."/>
        </authorList>
    </citation>
    <scope>NUCLEOTIDE SEQUENCE</scope>
</reference>
<evidence type="ECO:0000313" key="3">
    <source>
        <dbReference type="Proteomes" id="UP000596742"/>
    </source>
</evidence>
<evidence type="ECO:0000313" key="2">
    <source>
        <dbReference type="EMBL" id="VDH93568.1"/>
    </source>
</evidence>
<dbReference type="OrthoDB" id="6106242at2759"/>
<feature type="chain" id="PRO_5032912776" evidence="1">
    <location>
        <begin position="31"/>
        <end position="273"/>
    </location>
</feature>